<reference evidence="1" key="1">
    <citation type="submission" date="2023-06" db="EMBL/GenBank/DDBJ databases">
        <authorList>
            <person name="Kurt Z."/>
        </authorList>
    </citation>
    <scope>NUCLEOTIDE SEQUENCE</scope>
</reference>
<evidence type="ECO:0000313" key="2">
    <source>
        <dbReference type="EMBL" id="CAL6079604.1"/>
    </source>
</evidence>
<organism evidence="1">
    <name type="scientific">Hexamita inflata</name>
    <dbReference type="NCBI Taxonomy" id="28002"/>
    <lineage>
        <taxon>Eukaryota</taxon>
        <taxon>Metamonada</taxon>
        <taxon>Diplomonadida</taxon>
        <taxon>Hexamitidae</taxon>
        <taxon>Hexamitinae</taxon>
        <taxon>Hexamita</taxon>
    </lineage>
</organism>
<accession>A0AA86Q812</accession>
<evidence type="ECO:0000313" key="1">
    <source>
        <dbReference type="EMBL" id="CAI9953896.1"/>
    </source>
</evidence>
<proteinExistence type="predicted"/>
<dbReference type="EMBL" id="CAXDID020000341">
    <property type="protein sequence ID" value="CAL6079604.1"/>
    <property type="molecule type" value="Genomic_DNA"/>
</dbReference>
<keyword evidence="3" id="KW-1185">Reference proteome</keyword>
<name>A0AA86Q812_9EUKA</name>
<dbReference type="Proteomes" id="UP001642409">
    <property type="component" value="Unassembled WGS sequence"/>
</dbReference>
<evidence type="ECO:0000313" key="3">
    <source>
        <dbReference type="Proteomes" id="UP001642409"/>
    </source>
</evidence>
<gene>
    <name evidence="1" type="ORF">HINF_LOCUS41541</name>
    <name evidence="2" type="ORF">HINF_LOCUS59465</name>
</gene>
<reference evidence="2 3" key="2">
    <citation type="submission" date="2024-07" db="EMBL/GenBank/DDBJ databases">
        <authorList>
            <person name="Akdeniz Z."/>
        </authorList>
    </citation>
    <scope>NUCLEOTIDE SEQUENCE [LARGE SCALE GENOMIC DNA]</scope>
</reference>
<protein>
    <submittedName>
        <fullName evidence="2">Hypothetical_protein</fullName>
    </submittedName>
</protein>
<dbReference type="EMBL" id="CATOUU010000842">
    <property type="protein sequence ID" value="CAI9953896.1"/>
    <property type="molecule type" value="Genomic_DNA"/>
</dbReference>
<dbReference type="AlphaFoldDB" id="A0AA86Q812"/>
<sequence>MQKITPTKFTHIKTQNSLKDNEINAQSIINKNPFLLISRSLSTQAQPSYQTSFFISSSPARYKKEQRQFLPRFPIKQVAVQPEAIEEPSEIQLTIVRNVVEPIDRSKSNNFIGRRKVNKVYRNFQSVVRNKQDSTQQESLQFVNIQNLPPTYEDALTQIQKSLPIKKNFRKFKQQPIDKQQNTFEEEKEIQGFEIPLLTSENIIQSSFEYAQLLQTALLSNIKEQYVPATKKFKELLQLNNCFSKYAVEDQLS</sequence>
<comment type="caution">
    <text evidence="1">The sequence shown here is derived from an EMBL/GenBank/DDBJ whole genome shotgun (WGS) entry which is preliminary data.</text>
</comment>